<proteinExistence type="predicted"/>
<dbReference type="InterPro" id="IPR004843">
    <property type="entry name" value="Calcineurin-like_PHP"/>
</dbReference>
<keyword evidence="6" id="KW-1185">Reference proteome</keyword>
<comment type="caution">
    <text evidence="5">The sequence shown here is derived from an EMBL/GenBank/DDBJ whole genome shotgun (WGS) entry which is preliminary data.</text>
</comment>
<evidence type="ECO:0000313" key="5">
    <source>
        <dbReference type="EMBL" id="KAF5371735.1"/>
    </source>
</evidence>
<dbReference type="GO" id="GO:0046872">
    <property type="term" value="F:metal ion binding"/>
    <property type="evidence" value="ECO:0007669"/>
    <property type="project" value="UniProtKB-KW"/>
</dbReference>
<feature type="signal peptide" evidence="3">
    <location>
        <begin position="1"/>
        <end position="22"/>
    </location>
</feature>
<accession>A0A8H5LVN7</accession>
<dbReference type="InterPro" id="IPR041805">
    <property type="entry name" value="ASMase/PPN1_MPP"/>
</dbReference>
<protein>
    <recommendedName>
        <fullName evidence="4">Calcineurin-like phosphoesterase domain-containing protein</fullName>
    </recommendedName>
</protein>
<dbReference type="GO" id="GO:0008081">
    <property type="term" value="F:phosphoric diester hydrolase activity"/>
    <property type="evidence" value="ECO:0007669"/>
    <property type="project" value="TreeGrafter"/>
</dbReference>
<dbReference type="OrthoDB" id="282973at2759"/>
<evidence type="ECO:0000256" key="3">
    <source>
        <dbReference type="SAM" id="SignalP"/>
    </source>
</evidence>
<dbReference type="CDD" id="cd00842">
    <property type="entry name" value="MPP_ASMase"/>
    <property type="match status" value="1"/>
</dbReference>
<sequence length="698" mass="76989">MTWLNILLFSLQLISLGICATATRNPTLVDDLVSSIANAAAANCVSCHGLLLSLKATALLGDDKFVDALTSICKTLKLQDSDVCEGVFIGPGPIIAHDLRSIPPRGETSDRMCNAMLGVCKQPPVKNYTVPFPKPKPDFLRVPTAPASRRPSFQVVHFSDVHIDRQYTPNSEANCTKPLCCRPFEDQADDPITVPAGPMGNHKCDSPTGLAESLLEAIDGTNSSFGIFTGDIVDGAVWLVDETEVKLDFTTFLDLADSSNLSIPVYPALGNHEVAPVNSYPRNTSEGHEHEAQWVYDMAGVGWEHWIGPEASTQVIHHTGSYSALVPGTKLRIISLNTGFWYKVNFWLYDSTKHQPDPNGILSFLVSQLQLAEDAGEKVWIVGHMPMGGGDVVYDQSNYYDQIIQRYHQTIAGQFFGHTHADEFQLSYSNYTNQAKDTATSMSWIAPSLTPRSGNPAFKVYDVDPDTYEVMDMRVYFTNLSDTNYHAKPTWSLLYSARDLYGPLISDGLDDSSALTPGFWHQVTEAFESNDTAYRVYDLYKRRNGGSCVGLNDTVPGPDKKHKDDTDKEKEKSDYMRSWVWVWRTLAGLGGDVDGLEHGHHDHDLGDQCESLGVSDVMVQMVREVGSSMRVSSLTSSPLDSKAMSTLSTLKSQLAEILLDDSPSEGEGQDHDGTDECELRLPIADSYSEQQRFVGVSW</sequence>
<feature type="domain" description="Calcineurin-like phosphoesterase" evidence="4">
    <location>
        <begin position="154"/>
        <end position="421"/>
    </location>
</feature>
<evidence type="ECO:0000313" key="6">
    <source>
        <dbReference type="Proteomes" id="UP000559256"/>
    </source>
</evidence>
<dbReference type="SUPFAM" id="SSF56300">
    <property type="entry name" value="Metallo-dependent phosphatases"/>
    <property type="match status" value="1"/>
</dbReference>
<dbReference type="PANTHER" id="PTHR10340:SF34">
    <property type="entry name" value="SPHINGOMYELIN PHOSPHODIESTERASE"/>
    <property type="match status" value="1"/>
</dbReference>
<feature type="chain" id="PRO_5034550719" description="Calcineurin-like phosphoesterase domain-containing protein" evidence="3">
    <location>
        <begin position="23"/>
        <end position="698"/>
    </location>
</feature>
<dbReference type="Proteomes" id="UP000559256">
    <property type="component" value="Unassembled WGS sequence"/>
</dbReference>
<dbReference type="Gene3D" id="3.60.21.10">
    <property type="match status" value="1"/>
</dbReference>
<reference evidence="5 6" key="1">
    <citation type="journal article" date="2020" name="ISME J.">
        <title>Uncovering the hidden diversity of litter-decomposition mechanisms in mushroom-forming fungi.</title>
        <authorList>
            <person name="Floudas D."/>
            <person name="Bentzer J."/>
            <person name="Ahren D."/>
            <person name="Johansson T."/>
            <person name="Persson P."/>
            <person name="Tunlid A."/>
        </authorList>
    </citation>
    <scope>NUCLEOTIDE SEQUENCE [LARGE SCALE GENOMIC DNA]</scope>
    <source>
        <strain evidence="5 6">CBS 291.85</strain>
    </source>
</reference>
<dbReference type="InterPro" id="IPR029052">
    <property type="entry name" value="Metallo-depent_PP-like"/>
</dbReference>
<dbReference type="Pfam" id="PF00149">
    <property type="entry name" value="Metallophos"/>
    <property type="match status" value="1"/>
</dbReference>
<name>A0A8H5LVN7_9AGAR</name>
<evidence type="ECO:0000259" key="4">
    <source>
        <dbReference type="Pfam" id="PF00149"/>
    </source>
</evidence>
<dbReference type="GO" id="GO:0005615">
    <property type="term" value="C:extracellular space"/>
    <property type="evidence" value="ECO:0007669"/>
    <property type="project" value="TreeGrafter"/>
</dbReference>
<dbReference type="PANTHER" id="PTHR10340">
    <property type="entry name" value="SPHINGOMYELIN PHOSPHODIESTERASE"/>
    <property type="match status" value="1"/>
</dbReference>
<organism evidence="5 6">
    <name type="scientific">Tetrapyrgos nigripes</name>
    <dbReference type="NCBI Taxonomy" id="182062"/>
    <lineage>
        <taxon>Eukaryota</taxon>
        <taxon>Fungi</taxon>
        <taxon>Dikarya</taxon>
        <taxon>Basidiomycota</taxon>
        <taxon>Agaricomycotina</taxon>
        <taxon>Agaricomycetes</taxon>
        <taxon>Agaricomycetidae</taxon>
        <taxon>Agaricales</taxon>
        <taxon>Marasmiineae</taxon>
        <taxon>Marasmiaceae</taxon>
        <taxon>Tetrapyrgos</taxon>
    </lineage>
</organism>
<evidence type="ECO:0000256" key="2">
    <source>
        <dbReference type="ARBA" id="ARBA00023180"/>
    </source>
</evidence>
<keyword evidence="2" id="KW-0325">Glycoprotein</keyword>
<dbReference type="EMBL" id="JAACJM010000007">
    <property type="protein sequence ID" value="KAF5371735.1"/>
    <property type="molecule type" value="Genomic_DNA"/>
</dbReference>
<dbReference type="AlphaFoldDB" id="A0A8H5LVN7"/>
<gene>
    <name evidence="5" type="ORF">D9758_003449</name>
</gene>
<evidence type="ECO:0000256" key="1">
    <source>
        <dbReference type="ARBA" id="ARBA00022801"/>
    </source>
</evidence>
<keyword evidence="3" id="KW-0732">Signal</keyword>
<keyword evidence="1" id="KW-0378">Hydrolase</keyword>